<feature type="compositionally biased region" description="Basic residues" evidence="1">
    <location>
        <begin position="20"/>
        <end position="35"/>
    </location>
</feature>
<organism evidence="2 3">
    <name type="scientific">Prunus yedoensis var. nudiflora</name>
    <dbReference type="NCBI Taxonomy" id="2094558"/>
    <lineage>
        <taxon>Eukaryota</taxon>
        <taxon>Viridiplantae</taxon>
        <taxon>Streptophyta</taxon>
        <taxon>Embryophyta</taxon>
        <taxon>Tracheophyta</taxon>
        <taxon>Spermatophyta</taxon>
        <taxon>Magnoliopsida</taxon>
        <taxon>eudicotyledons</taxon>
        <taxon>Gunneridae</taxon>
        <taxon>Pentapetalae</taxon>
        <taxon>rosids</taxon>
        <taxon>fabids</taxon>
        <taxon>Rosales</taxon>
        <taxon>Rosaceae</taxon>
        <taxon>Amygdaloideae</taxon>
        <taxon>Amygdaleae</taxon>
        <taxon>Prunus</taxon>
    </lineage>
</organism>
<accession>A0A314ZLW0</accession>
<sequence>MATGDDNDTVSSSPGEPVRGARKTRRPSLPRRRRFEPRGRDRPDSAGSDRGLDGGDRDPVAEICRVKVVSGRAG</sequence>
<feature type="compositionally biased region" description="Basic and acidic residues" evidence="1">
    <location>
        <begin position="50"/>
        <end position="60"/>
    </location>
</feature>
<feature type="region of interest" description="Disordered" evidence="1">
    <location>
        <begin position="1"/>
        <end position="61"/>
    </location>
</feature>
<gene>
    <name evidence="2" type="ORF">Pyn_01803</name>
</gene>
<reference evidence="2 3" key="1">
    <citation type="submission" date="2018-02" db="EMBL/GenBank/DDBJ databases">
        <title>Draft genome of wild Prunus yedoensis var. nudiflora.</title>
        <authorList>
            <person name="Baek S."/>
            <person name="Kim J.-H."/>
            <person name="Choi K."/>
            <person name="Kim G.-B."/>
            <person name="Cho A."/>
            <person name="Jang H."/>
            <person name="Shin C.-H."/>
            <person name="Yu H.-J."/>
            <person name="Mun J.-H."/>
        </authorList>
    </citation>
    <scope>NUCLEOTIDE SEQUENCE [LARGE SCALE GENOMIC DNA]</scope>
    <source>
        <strain evidence="3">cv. Jeju island</strain>
        <tissue evidence="2">Leaf</tissue>
    </source>
</reference>
<name>A0A314ZLW0_PRUYE</name>
<protein>
    <submittedName>
        <fullName evidence="2">Uncharacterized protein</fullName>
    </submittedName>
</protein>
<proteinExistence type="predicted"/>
<evidence type="ECO:0000256" key="1">
    <source>
        <dbReference type="SAM" id="MobiDB-lite"/>
    </source>
</evidence>
<dbReference type="EMBL" id="PJQY01000117">
    <property type="protein sequence ID" value="PQQ18208.1"/>
    <property type="molecule type" value="Genomic_DNA"/>
</dbReference>
<comment type="caution">
    <text evidence="2">The sequence shown here is derived from an EMBL/GenBank/DDBJ whole genome shotgun (WGS) entry which is preliminary data.</text>
</comment>
<evidence type="ECO:0000313" key="3">
    <source>
        <dbReference type="Proteomes" id="UP000250321"/>
    </source>
</evidence>
<dbReference type="AlphaFoldDB" id="A0A314ZLW0"/>
<evidence type="ECO:0000313" key="2">
    <source>
        <dbReference type="EMBL" id="PQQ18208.1"/>
    </source>
</evidence>
<keyword evidence="3" id="KW-1185">Reference proteome</keyword>
<dbReference type="Proteomes" id="UP000250321">
    <property type="component" value="Unassembled WGS sequence"/>
</dbReference>